<comment type="caution">
    <text evidence="5">The sequence shown here is derived from an EMBL/GenBank/DDBJ whole genome shotgun (WGS) entry which is preliminary data.</text>
</comment>
<proteinExistence type="predicted"/>
<evidence type="ECO:0000313" key="5">
    <source>
        <dbReference type="EMBL" id="KAF5833316.1"/>
    </source>
</evidence>
<keyword evidence="1 2" id="KW-0694">RNA-binding</keyword>
<feature type="domain" description="RRM" evidence="4">
    <location>
        <begin position="9"/>
        <end position="88"/>
    </location>
</feature>
<dbReference type="EMBL" id="MU069818">
    <property type="protein sequence ID" value="KAF5833316.1"/>
    <property type="molecule type" value="Genomic_DNA"/>
</dbReference>
<sequence>MTESLLPNPTIYVQNLPEKLPKQELRKCMYAIFSQFGKILDVVCLKTLRLRGQAWVVFTDTAASTNALRTMQGFPFFDKPMRIQYAKTESDAISKLKGTFKMDKKKRAEKNAAARDQMISKGKGGAGAPKAGAASGGPARGPAGPTANLPPNRILFVQGLPEATTDQMLQMLFMQFPGFKEVRMVEARPGIAFVDFENDLQSGTAMAGLQGFKITPQNAMQISYAKQ</sequence>
<evidence type="ECO:0000256" key="2">
    <source>
        <dbReference type="PROSITE-ProRule" id="PRU00176"/>
    </source>
</evidence>
<dbReference type="PROSITE" id="PS50102">
    <property type="entry name" value="RRM"/>
    <property type="match status" value="2"/>
</dbReference>
<protein>
    <recommendedName>
        <fullName evidence="4">RRM domain-containing protein</fullName>
    </recommendedName>
</protein>
<keyword evidence="6" id="KW-1185">Reference proteome</keyword>
<dbReference type="Pfam" id="PF00076">
    <property type="entry name" value="RRM_1"/>
    <property type="match status" value="2"/>
</dbReference>
<feature type="region of interest" description="Disordered" evidence="3">
    <location>
        <begin position="104"/>
        <end position="150"/>
    </location>
</feature>
<name>A0ABQ7GFD8_DUNSA</name>
<dbReference type="PANTHER" id="PTHR10501">
    <property type="entry name" value="U1 SMALL NUCLEAR RIBONUCLEOPROTEIN A/U2 SMALL NUCLEAR RIBONUCLEOPROTEIN B"/>
    <property type="match status" value="1"/>
</dbReference>
<dbReference type="Gene3D" id="3.30.70.330">
    <property type="match status" value="2"/>
</dbReference>
<dbReference type="CDD" id="cd12246">
    <property type="entry name" value="RRM1_U1A_like"/>
    <property type="match status" value="1"/>
</dbReference>
<dbReference type="InterPro" id="IPR012677">
    <property type="entry name" value="Nucleotide-bd_a/b_plait_sf"/>
</dbReference>
<reference evidence="5" key="1">
    <citation type="submission" date="2017-08" db="EMBL/GenBank/DDBJ databases">
        <authorList>
            <person name="Polle J.E."/>
            <person name="Barry K."/>
            <person name="Cushman J."/>
            <person name="Schmutz J."/>
            <person name="Tran D."/>
            <person name="Hathwaick L.T."/>
            <person name="Yim W.C."/>
            <person name="Jenkins J."/>
            <person name="Mckie-Krisberg Z.M."/>
            <person name="Prochnik S."/>
            <person name="Lindquist E."/>
            <person name="Dockter R.B."/>
            <person name="Adam C."/>
            <person name="Molina H."/>
            <person name="Bunkerborg J."/>
            <person name="Jin E."/>
            <person name="Buchheim M."/>
            <person name="Magnuson J."/>
        </authorList>
    </citation>
    <scope>NUCLEOTIDE SEQUENCE</scope>
    <source>
        <strain evidence="5">CCAP 19/18</strain>
    </source>
</reference>
<evidence type="ECO:0000313" key="6">
    <source>
        <dbReference type="Proteomes" id="UP000815325"/>
    </source>
</evidence>
<evidence type="ECO:0000259" key="4">
    <source>
        <dbReference type="PROSITE" id="PS50102"/>
    </source>
</evidence>
<gene>
    <name evidence="5" type="ORF">DUNSADRAFT_10437</name>
</gene>
<organism evidence="5 6">
    <name type="scientific">Dunaliella salina</name>
    <name type="common">Green alga</name>
    <name type="synonym">Protococcus salinus</name>
    <dbReference type="NCBI Taxonomy" id="3046"/>
    <lineage>
        <taxon>Eukaryota</taxon>
        <taxon>Viridiplantae</taxon>
        <taxon>Chlorophyta</taxon>
        <taxon>core chlorophytes</taxon>
        <taxon>Chlorophyceae</taxon>
        <taxon>CS clade</taxon>
        <taxon>Chlamydomonadales</taxon>
        <taxon>Dunaliellaceae</taxon>
        <taxon>Dunaliella</taxon>
    </lineage>
</organism>
<dbReference type="Proteomes" id="UP000815325">
    <property type="component" value="Unassembled WGS sequence"/>
</dbReference>
<feature type="domain" description="RRM" evidence="4">
    <location>
        <begin position="153"/>
        <end position="227"/>
    </location>
</feature>
<dbReference type="InterPro" id="IPR000504">
    <property type="entry name" value="RRM_dom"/>
</dbReference>
<evidence type="ECO:0000256" key="3">
    <source>
        <dbReference type="SAM" id="MobiDB-lite"/>
    </source>
</evidence>
<dbReference type="InterPro" id="IPR035979">
    <property type="entry name" value="RBD_domain_sf"/>
</dbReference>
<dbReference type="SUPFAM" id="SSF54928">
    <property type="entry name" value="RNA-binding domain, RBD"/>
    <property type="match status" value="1"/>
</dbReference>
<dbReference type="SMART" id="SM00360">
    <property type="entry name" value="RRM"/>
    <property type="match status" value="2"/>
</dbReference>
<accession>A0ABQ7GFD8</accession>
<dbReference type="CDD" id="cd12247">
    <property type="entry name" value="RRM2_U1A_like"/>
    <property type="match status" value="1"/>
</dbReference>
<evidence type="ECO:0000256" key="1">
    <source>
        <dbReference type="ARBA" id="ARBA00022884"/>
    </source>
</evidence>